<dbReference type="EMBL" id="RCZI01000001">
    <property type="protein sequence ID" value="TPG30225.1"/>
    <property type="molecule type" value="Genomic_DNA"/>
</dbReference>
<evidence type="ECO:0000313" key="2">
    <source>
        <dbReference type="Proteomes" id="UP000319212"/>
    </source>
</evidence>
<dbReference type="Proteomes" id="UP000319212">
    <property type="component" value="Unassembled WGS sequence"/>
</dbReference>
<dbReference type="AlphaFoldDB" id="A0A502DXL3"/>
<name>A0A502DXL3_9BURK</name>
<comment type="caution">
    <text evidence="1">The sequence shown here is derived from an EMBL/GenBank/DDBJ whole genome shotgun (WGS) entry which is preliminary data.</text>
</comment>
<protein>
    <submittedName>
        <fullName evidence="1">Uncharacterized protein</fullName>
    </submittedName>
</protein>
<proteinExistence type="predicted"/>
<organism evidence="1 2">
    <name type="scientific">Variovorax guangxiensis</name>
    <dbReference type="NCBI Taxonomy" id="1775474"/>
    <lineage>
        <taxon>Bacteria</taxon>
        <taxon>Pseudomonadati</taxon>
        <taxon>Pseudomonadota</taxon>
        <taxon>Betaproteobacteria</taxon>
        <taxon>Burkholderiales</taxon>
        <taxon>Comamonadaceae</taxon>
        <taxon>Variovorax</taxon>
    </lineage>
</organism>
<accession>A0A502DXL3</accession>
<sequence>MTASGRLALSVSELEEGEFHYVLLEAVTIPGELLCFRPKEFGERGHRSPMDAWFSGLGAVRRLDKS</sequence>
<reference evidence="1 2" key="1">
    <citation type="journal article" date="2019" name="Environ. Microbiol.">
        <title>Species interactions and distinct microbial communities in high Arctic permafrost affected cryosols are associated with the CH4 and CO2 gas fluxes.</title>
        <authorList>
            <person name="Altshuler I."/>
            <person name="Hamel J."/>
            <person name="Turney S."/>
            <person name="Magnuson E."/>
            <person name="Levesque R."/>
            <person name="Greer C."/>
            <person name="Whyte L.G."/>
        </authorList>
    </citation>
    <scope>NUCLEOTIDE SEQUENCE [LARGE SCALE GENOMIC DNA]</scope>
    <source>
        <strain evidence="1 2">S06.C</strain>
    </source>
</reference>
<gene>
    <name evidence="1" type="ORF">EAH82_01625</name>
</gene>
<evidence type="ECO:0000313" key="1">
    <source>
        <dbReference type="EMBL" id="TPG30225.1"/>
    </source>
</evidence>